<dbReference type="InterPro" id="IPR050655">
    <property type="entry name" value="Plant_B3_domain"/>
</dbReference>
<evidence type="ECO:0000256" key="1">
    <source>
        <dbReference type="ARBA" id="ARBA00004123"/>
    </source>
</evidence>
<evidence type="ECO:0000313" key="7">
    <source>
        <dbReference type="EMBL" id="KAK9684986.1"/>
    </source>
</evidence>
<comment type="caution">
    <text evidence="7">The sequence shown here is derived from an EMBL/GenBank/DDBJ whole genome shotgun (WGS) entry which is preliminary data.</text>
</comment>
<comment type="subcellular location">
    <subcellularLocation>
        <location evidence="1">Nucleus</location>
    </subcellularLocation>
</comment>
<dbReference type="Proteomes" id="UP001443914">
    <property type="component" value="Unassembled WGS sequence"/>
</dbReference>
<keyword evidence="8" id="KW-1185">Reference proteome</keyword>
<accession>A0AAW1I7D3</accession>
<dbReference type="AlphaFoldDB" id="A0AAW1I7D3"/>
<feature type="domain" description="TF-B3" evidence="6">
    <location>
        <begin position="143"/>
        <end position="237"/>
    </location>
</feature>
<dbReference type="GO" id="GO:0003677">
    <property type="term" value="F:DNA binding"/>
    <property type="evidence" value="ECO:0007669"/>
    <property type="project" value="UniProtKB-KW"/>
</dbReference>
<evidence type="ECO:0000256" key="4">
    <source>
        <dbReference type="ARBA" id="ARBA00023163"/>
    </source>
</evidence>
<evidence type="ECO:0000313" key="8">
    <source>
        <dbReference type="Proteomes" id="UP001443914"/>
    </source>
</evidence>
<dbReference type="PANTHER" id="PTHR31920">
    <property type="entry name" value="B3 DOMAIN-CONTAINING"/>
    <property type="match status" value="1"/>
</dbReference>
<organism evidence="7 8">
    <name type="scientific">Saponaria officinalis</name>
    <name type="common">Common soapwort</name>
    <name type="synonym">Lychnis saponaria</name>
    <dbReference type="NCBI Taxonomy" id="3572"/>
    <lineage>
        <taxon>Eukaryota</taxon>
        <taxon>Viridiplantae</taxon>
        <taxon>Streptophyta</taxon>
        <taxon>Embryophyta</taxon>
        <taxon>Tracheophyta</taxon>
        <taxon>Spermatophyta</taxon>
        <taxon>Magnoliopsida</taxon>
        <taxon>eudicotyledons</taxon>
        <taxon>Gunneridae</taxon>
        <taxon>Pentapetalae</taxon>
        <taxon>Caryophyllales</taxon>
        <taxon>Caryophyllaceae</taxon>
        <taxon>Caryophylleae</taxon>
        <taxon>Saponaria</taxon>
    </lineage>
</organism>
<dbReference type="Pfam" id="PF02362">
    <property type="entry name" value="B3"/>
    <property type="match status" value="2"/>
</dbReference>
<dbReference type="InterPro" id="IPR015300">
    <property type="entry name" value="DNA-bd_pseudobarrel_sf"/>
</dbReference>
<dbReference type="SMART" id="SM01019">
    <property type="entry name" value="B3"/>
    <property type="match status" value="2"/>
</dbReference>
<evidence type="ECO:0000256" key="5">
    <source>
        <dbReference type="ARBA" id="ARBA00023242"/>
    </source>
</evidence>
<dbReference type="CDD" id="cd10017">
    <property type="entry name" value="B3_DNA"/>
    <property type="match status" value="2"/>
</dbReference>
<keyword evidence="5" id="KW-0539">Nucleus</keyword>
<keyword evidence="3" id="KW-0238">DNA-binding</keyword>
<gene>
    <name evidence="7" type="ORF">RND81_10G247600</name>
</gene>
<evidence type="ECO:0000259" key="6">
    <source>
        <dbReference type="PROSITE" id="PS50863"/>
    </source>
</evidence>
<dbReference type="Gene3D" id="2.40.330.10">
    <property type="entry name" value="DNA-binding pseudobarrel domain"/>
    <property type="match status" value="2"/>
</dbReference>
<dbReference type="GO" id="GO:0005634">
    <property type="term" value="C:nucleus"/>
    <property type="evidence" value="ECO:0007669"/>
    <property type="project" value="UniProtKB-SubCell"/>
</dbReference>
<feature type="domain" description="TF-B3" evidence="6">
    <location>
        <begin position="52"/>
        <end position="102"/>
    </location>
</feature>
<dbReference type="PROSITE" id="PS50863">
    <property type="entry name" value="B3"/>
    <property type="match status" value="2"/>
</dbReference>
<evidence type="ECO:0000256" key="2">
    <source>
        <dbReference type="ARBA" id="ARBA00023015"/>
    </source>
</evidence>
<dbReference type="EMBL" id="JBDFQZ010000010">
    <property type="protein sequence ID" value="KAK9684986.1"/>
    <property type="molecule type" value="Genomic_DNA"/>
</dbReference>
<proteinExistence type="predicted"/>
<sequence length="243" mass="28074">MENNKPHFYQIVIDDYIAHHVRIPPLFMKHLSKDISKEETTEATIKCGANIWPIKLRKTSACTYIDDGWTKVMHDNDLGDKEFLVFRYDGNLCFNLQIFEKSGCQRIYSTFVSNKHNNLECFPKENVDDHGNTTVGNSENPHFNRFMKKSNVTKSYVFRLPTDFLTRLCATERMTTIELENSKGEVWKVNASLNTGSYCLCGGWHSFVVANNIVAGDECKFELRSTNRIRVHHFKVVRHGVDV</sequence>
<dbReference type="PANTHER" id="PTHR31920:SF122">
    <property type="entry name" value="B3 DOMAIN-CONTAINING PROTEIN REM23"/>
    <property type="match status" value="1"/>
</dbReference>
<keyword evidence="4" id="KW-0804">Transcription</keyword>
<dbReference type="InterPro" id="IPR003340">
    <property type="entry name" value="B3_DNA-bd"/>
</dbReference>
<evidence type="ECO:0000256" key="3">
    <source>
        <dbReference type="ARBA" id="ARBA00023125"/>
    </source>
</evidence>
<reference evidence="7" key="1">
    <citation type="submission" date="2024-03" db="EMBL/GenBank/DDBJ databases">
        <title>WGS assembly of Saponaria officinalis var. Norfolk2.</title>
        <authorList>
            <person name="Jenkins J."/>
            <person name="Shu S."/>
            <person name="Grimwood J."/>
            <person name="Barry K."/>
            <person name="Goodstein D."/>
            <person name="Schmutz J."/>
            <person name="Leebens-Mack J."/>
            <person name="Osbourn A."/>
        </authorList>
    </citation>
    <scope>NUCLEOTIDE SEQUENCE [LARGE SCALE GENOMIC DNA]</scope>
    <source>
        <strain evidence="7">JIC</strain>
    </source>
</reference>
<keyword evidence="2" id="KW-0805">Transcription regulation</keyword>
<protein>
    <recommendedName>
        <fullName evidence="6">TF-B3 domain-containing protein</fullName>
    </recommendedName>
</protein>
<dbReference type="SUPFAM" id="SSF101936">
    <property type="entry name" value="DNA-binding pseudobarrel domain"/>
    <property type="match status" value="2"/>
</dbReference>
<name>A0AAW1I7D3_SAPOF</name>